<protein>
    <submittedName>
        <fullName evidence="1">Uncharacterized protein</fullName>
    </submittedName>
</protein>
<sequence>MNDGKTIVGRRHCHQEARFDALRQGCFELAGAEFRLRELRAEFTIRLLTMCFRPTFANAAR</sequence>
<dbReference type="EMBL" id="CP006986">
    <property type="protein sequence ID" value="AIC27465.1"/>
    <property type="molecule type" value="Genomic_DNA"/>
</dbReference>
<organism evidence="1 2">
    <name type="scientific">Rhizobium etli bv. mimosae str. IE4771</name>
    <dbReference type="NCBI Taxonomy" id="1432050"/>
    <lineage>
        <taxon>Bacteria</taxon>
        <taxon>Pseudomonadati</taxon>
        <taxon>Pseudomonadota</taxon>
        <taxon>Alphaproteobacteria</taxon>
        <taxon>Hyphomicrobiales</taxon>
        <taxon>Rhizobiaceae</taxon>
        <taxon>Rhizobium/Agrobacterium group</taxon>
        <taxon>Rhizobium</taxon>
    </lineage>
</organism>
<proteinExistence type="predicted"/>
<evidence type="ECO:0000313" key="2">
    <source>
        <dbReference type="Proteomes" id="UP000027180"/>
    </source>
</evidence>
<evidence type="ECO:0000313" key="1">
    <source>
        <dbReference type="EMBL" id="AIC27465.1"/>
    </source>
</evidence>
<accession>A0A060I6B8</accession>
<dbReference type="Proteomes" id="UP000027180">
    <property type="component" value="Chromosome"/>
</dbReference>
<name>A0A060I6B8_RHIET</name>
<dbReference type="AlphaFoldDB" id="A0A060I6B8"/>
<reference evidence="1 2" key="1">
    <citation type="submission" date="2013-12" db="EMBL/GenBank/DDBJ databases">
        <title>Complete genome sequence of Rhizobium etli bv. mimosae IE4771.</title>
        <authorList>
            <person name="Bustos P."/>
            <person name="Santamaria R.I."/>
            <person name="Lozano L."/>
            <person name="Ormeno-Orrillo E."/>
            <person name="Rogel M.A."/>
            <person name="Romero D."/>
            <person name="Cevallos M.A."/>
            <person name="Martinez-Romero E."/>
            <person name="Gonzalez V."/>
        </authorList>
    </citation>
    <scope>NUCLEOTIDE SEQUENCE [LARGE SCALE GENOMIC DNA]</scope>
    <source>
        <strain evidence="1 2">IE4771</strain>
    </source>
</reference>
<dbReference type="KEGG" id="rei:IE4771_CH02358"/>
<dbReference type="HOGENOM" id="CLU_2919549_0_0_5"/>
<gene>
    <name evidence="1" type="ORF">IE4771_CH02358</name>
</gene>